<gene>
    <name evidence="2" type="ORF">DPMN_003926</name>
</gene>
<organism evidence="2 3">
    <name type="scientific">Dreissena polymorpha</name>
    <name type="common">Zebra mussel</name>
    <name type="synonym">Mytilus polymorpha</name>
    <dbReference type="NCBI Taxonomy" id="45954"/>
    <lineage>
        <taxon>Eukaryota</taxon>
        <taxon>Metazoa</taxon>
        <taxon>Spiralia</taxon>
        <taxon>Lophotrochozoa</taxon>
        <taxon>Mollusca</taxon>
        <taxon>Bivalvia</taxon>
        <taxon>Autobranchia</taxon>
        <taxon>Heteroconchia</taxon>
        <taxon>Euheterodonta</taxon>
        <taxon>Imparidentia</taxon>
        <taxon>Neoheterodontei</taxon>
        <taxon>Myida</taxon>
        <taxon>Dreissenoidea</taxon>
        <taxon>Dreissenidae</taxon>
        <taxon>Dreissena</taxon>
    </lineage>
</organism>
<sequence>MNFVRIDSSYAHIESQGELNMDGVGYGPEKGPGAGFTINDSPRTGVGAGHGGYGGGPGPAYGGVPYNSIYEPVMAGSGGGNSSGEGGSGGGYLEWYNGDLIEINGLLTLSGADGKGGNAGGGSGGGVLLHSMNISGHGVIAVPGGNGVGIGGGGSGGRVSMNCKFRYSYGGQYLNYGGDSTGSVSSSHAGASGTTFIEENKRALQYRMTKYDTVKNTTYFDVDHHVIHSDNKLKYSPAPTVIQDPPRELYEFDEMEITGSTYTWIYHPNGVDLVEVIAHLFIGDKTGQLHIRPKQKVWVEYIESESNITEAPVSYIIDYGAEVVFPEEVHIHGTNSTIAGQVTGVHNMYIESDAWVEFKSTGNTALLVNGEYFRKTATGHFIWNELHMKRGGTAGFLDILDFLVVETSEIKVKYQGNLYMNKAFINSTYSWIESEGVFHLNGHGYKQEEGPGAGFTRNSVGCGAGHGGYGGCSDPINTPEPYGSIFDPYLLGSGGGNGGGVGGSGGGSLLWVTSHYFELHGLLALQGTDGKGGNAGGGSGGSLLIKSLNFTGHGVIDIAGGNASGNGGGGSGGRAAIHCEWRYSFGGTFINQPGQGGTADKRESHAGAAGTSFVKNNLRPLEYRIVKYMKGSSIKYFEVDHRYIHIDCKMIASPVATMIMENNTRLFEFNETEVNGKARILFYHPPELTATDMVTVIIHRFYGDRTGQVHVRSNQLIYVEYIESESNRTEAPVSYIIDAGAEVVFPTEVHMQGINTTLAGQITGVHHLYIQDGCELVTESTSQTAQLVDEKKVELTEPGNFRLPTINIMLEGILQFRKIETDFTISAAFLQLKYGGIIYMNHGFVEAGEIDIETTGEFSLEGRGHPAMQGPGAGAGLNGGSYGGVGYGGNDDLAYGSLFTPKDLGSGGGGSTGGAGGGFVNFTVGRRFHIDGIIDAYGLAASGNGGGGSGGSVLIKAYNMSGNGVIDVSGGKGSGSGGGGSGGRLAAHIDSTNEYGGAYKGMGGVHGNGDLNHAGGPGTIYKYESSRGPTYRELKYNPRLNKTEIKPEHTKLTIDNGYWKTTNPGIVMEKDSDYYEFDEVQVEGYSYVHFYHPDTADVIQVKIHELTGDRKGMVRVQSRQQVMVKFVAATHTYMDSPCGFHVDPYGELILPSTYVMLTEQTIISGLLIGVEELIIERDAEFVINLNASTSDVTRITMGTMQPTNPGIFNIQQISTNNLGLFTIDMNPRHLVLSSANFTIRNGGKVDINTQKVTLDVAYLDVEKGGLLDGSESGYARQTGPGAGSSTSLDGSGGGLASKGEYFVIRMLKLQNIKLCKLVLCCTHHYTHNKHVLRSQT</sequence>
<keyword evidence="3" id="KW-1185">Reference proteome</keyword>
<dbReference type="EMBL" id="JAIWYP010000001">
    <property type="protein sequence ID" value="KAH3880014.1"/>
    <property type="molecule type" value="Genomic_DNA"/>
</dbReference>
<evidence type="ECO:0000313" key="3">
    <source>
        <dbReference type="Proteomes" id="UP000828390"/>
    </source>
</evidence>
<evidence type="ECO:0000313" key="2">
    <source>
        <dbReference type="EMBL" id="KAH3880014.1"/>
    </source>
</evidence>
<reference evidence="2" key="2">
    <citation type="submission" date="2020-11" db="EMBL/GenBank/DDBJ databases">
        <authorList>
            <person name="McCartney M.A."/>
            <person name="Auch B."/>
            <person name="Kono T."/>
            <person name="Mallez S."/>
            <person name="Becker A."/>
            <person name="Gohl D.M."/>
            <person name="Silverstein K.A.T."/>
            <person name="Koren S."/>
            <person name="Bechman K.B."/>
            <person name="Herman A."/>
            <person name="Abrahante J.E."/>
            <person name="Garbe J."/>
        </authorList>
    </citation>
    <scope>NUCLEOTIDE SEQUENCE</scope>
    <source>
        <strain evidence="2">Duluth1</strain>
        <tissue evidence="2">Whole animal</tissue>
    </source>
</reference>
<protein>
    <submittedName>
        <fullName evidence="2">Uncharacterized protein</fullName>
    </submittedName>
</protein>
<feature type="region of interest" description="Disordered" evidence="1">
    <location>
        <begin position="1270"/>
        <end position="1292"/>
    </location>
</feature>
<dbReference type="PANTHER" id="PTHR31513">
    <property type="entry name" value="EPHRIN TYPE-B RECEPTOR"/>
    <property type="match status" value="1"/>
</dbReference>
<dbReference type="Proteomes" id="UP000828390">
    <property type="component" value="Unassembled WGS sequence"/>
</dbReference>
<proteinExistence type="predicted"/>
<evidence type="ECO:0000256" key="1">
    <source>
        <dbReference type="SAM" id="MobiDB-lite"/>
    </source>
</evidence>
<reference evidence="2" key="1">
    <citation type="journal article" date="2019" name="bioRxiv">
        <title>The Genome of the Zebra Mussel, Dreissena polymorpha: A Resource for Invasive Species Research.</title>
        <authorList>
            <person name="McCartney M.A."/>
            <person name="Auch B."/>
            <person name="Kono T."/>
            <person name="Mallez S."/>
            <person name="Zhang Y."/>
            <person name="Obille A."/>
            <person name="Becker A."/>
            <person name="Abrahante J.E."/>
            <person name="Garbe J."/>
            <person name="Badalamenti J.P."/>
            <person name="Herman A."/>
            <person name="Mangelson H."/>
            <person name="Liachko I."/>
            <person name="Sullivan S."/>
            <person name="Sone E.D."/>
            <person name="Koren S."/>
            <person name="Silverstein K.A.T."/>
            <person name="Beckman K.B."/>
            <person name="Gohl D.M."/>
        </authorList>
    </citation>
    <scope>NUCLEOTIDE SEQUENCE</scope>
    <source>
        <strain evidence="2">Duluth1</strain>
        <tissue evidence="2">Whole animal</tissue>
    </source>
</reference>
<accession>A0A9D4MQM3</accession>
<comment type="caution">
    <text evidence="2">The sequence shown here is derived from an EMBL/GenBank/DDBJ whole genome shotgun (WGS) entry which is preliminary data.</text>
</comment>
<name>A0A9D4MQM3_DREPO</name>
<dbReference type="PANTHER" id="PTHR31513:SF2">
    <property type="entry name" value="MRAZ"/>
    <property type="match status" value="1"/>
</dbReference>